<accession>A0A6P1Q2C1</accession>
<evidence type="ECO:0000256" key="2">
    <source>
        <dbReference type="ARBA" id="ARBA00023002"/>
    </source>
</evidence>
<dbReference type="PANTHER" id="PTHR24321:SF8">
    <property type="entry name" value="ESTRADIOL 17-BETA-DEHYDROGENASE 8-RELATED"/>
    <property type="match status" value="1"/>
</dbReference>
<name>A0A6P1Q2C1_9GAMM</name>
<organism evidence="3 4">
    <name type="scientific">Mixta intestinalis</name>
    <dbReference type="NCBI Taxonomy" id="1615494"/>
    <lineage>
        <taxon>Bacteria</taxon>
        <taxon>Pseudomonadati</taxon>
        <taxon>Pseudomonadota</taxon>
        <taxon>Gammaproteobacteria</taxon>
        <taxon>Enterobacterales</taxon>
        <taxon>Erwiniaceae</taxon>
        <taxon>Mixta</taxon>
    </lineage>
</organism>
<sequence>MTKRFKNKVAMVTGAGSGIGAAIACQLAAEGAHVIVADLNEENATRVTAEITEAGGIAVAVRQDVSDAQSVADSVAFALEQFGALHYAVNNAGIGGGNAPLANYSLDDWHSVIGVNLNGVFYGLKYQIPALLRSGGGSIVNVASILGTVSRPNFSGYVAAKHGVIGLTKSAALEYASQGIRINAVGPGYIDTPLISPLEKAQYRGLVSQHPIGRLGRPDEVAALVLFLLSDDASFITGSFHLAEGGYTAQ</sequence>
<dbReference type="Pfam" id="PF13561">
    <property type="entry name" value="adh_short_C2"/>
    <property type="match status" value="1"/>
</dbReference>
<dbReference type="PANTHER" id="PTHR24321">
    <property type="entry name" value="DEHYDROGENASES, SHORT CHAIN"/>
    <property type="match status" value="1"/>
</dbReference>
<dbReference type="KEGG" id="mint:C7M51_02598"/>
<dbReference type="AlphaFoldDB" id="A0A6P1Q2C1"/>
<dbReference type="NCBIfam" id="NF005559">
    <property type="entry name" value="PRK07231.1"/>
    <property type="match status" value="1"/>
</dbReference>
<dbReference type="OrthoDB" id="9806974at2"/>
<proteinExistence type="inferred from homology"/>
<dbReference type="InterPro" id="IPR020904">
    <property type="entry name" value="Sc_DH/Rdtase_CS"/>
</dbReference>
<dbReference type="Proteomes" id="UP000464053">
    <property type="component" value="Chromosome"/>
</dbReference>
<gene>
    <name evidence="3" type="primary">tsaC1</name>
    <name evidence="3" type="ORF">C7M51_02598</name>
</gene>
<protein>
    <submittedName>
        <fullName evidence="3">4-formylbenzenesulfonate dehydrogenase TsaC1/TsaC2</fullName>
        <ecNumber evidence="3">1.2.1.62</ecNumber>
    </submittedName>
</protein>
<reference evidence="3 4" key="1">
    <citation type="submission" date="2018-03" db="EMBL/GenBank/DDBJ databases">
        <title>Pantoea intestinalis SRCM103226 isolated form the mealworm.</title>
        <authorList>
            <person name="Jeong D.-Y."/>
            <person name="Kim J.W."/>
        </authorList>
    </citation>
    <scope>NUCLEOTIDE SEQUENCE [LARGE SCALE GENOMIC DNA]</scope>
    <source>
        <strain evidence="3 4">SRCM103226</strain>
    </source>
</reference>
<evidence type="ECO:0000256" key="1">
    <source>
        <dbReference type="ARBA" id="ARBA00006484"/>
    </source>
</evidence>
<dbReference type="PRINTS" id="PR00080">
    <property type="entry name" value="SDRFAMILY"/>
</dbReference>
<dbReference type="FunFam" id="3.40.50.720:FF:000084">
    <property type="entry name" value="Short-chain dehydrogenase reductase"/>
    <property type="match status" value="1"/>
</dbReference>
<dbReference type="InterPro" id="IPR036291">
    <property type="entry name" value="NAD(P)-bd_dom_sf"/>
</dbReference>
<dbReference type="EC" id="1.2.1.62" evidence="3"/>
<dbReference type="InterPro" id="IPR002347">
    <property type="entry name" value="SDR_fam"/>
</dbReference>
<evidence type="ECO:0000313" key="4">
    <source>
        <dbReference type="Proteomes" id="UP000464053"/>
    </source>
</evidence>
<dbReference type="RefSeq" id="WP_160622174.1">
    <property type="nucleotide sequence ID" value="NZ_CP028271.1"/>
</dbReference>
<dbReference type="NCBIfam" id="NF009466">
    <property type="entry name" value="PRK12826.1-2"/>
    <property type="match status" value="1"/>
</dbReference>
<dbReference type="PROSITE" id="PS51257">
    <property type="entry name" value="PROKAR_LIPOPROTEIN"/>
    <property type="match status" value="1"/>
</dbReference>
<dbReference type="PROSITE" id="PS00061">
    <property type="entry name" value="ADH_SHORT"/>
    <property type="match status" value="1"/>
</dbReference>
<dbReference type="GO" id="GO:0018482">
    <property type="term" value="F:4-formylbenzenesulfonate dehydrogenase activity"/>
    <property type="evidence" value="ECO:0007669"/>
    <property type="project" value="UniProtKB-EC"/>
</dbReference>
<dbReference type="Gene3D" id="3.40.50.720">
    <property type="entry name" value="NAD(P)-binding Rossmann-like Domain"/>
    <property type="match status" value="1"/>
</dbReference>
<keyword evidence="2 3" id="KW-0560">Oxidoreductase</keyword>
<dbReference type="SUPFAM" id="SSF51735">
    <property type="entry name" value="NAD(P)-binding Rossmann-fold domains"/>
    <property type="match status" value="1"/>
</dbReference>
<dbReference type="EMBL" id="CP028271">
    <property type="protein sequence ID" value="QHM72287.1"/>
    <property type="molecule type" value="Genomic_DNA"/>
</dbReference>
<evidence type="ECO:0000313" key="3">
    <source>
        <dbReference type="EMBL" id="QHM72287.1"/>
    </source>
</evidence>
<dbReference type="PRINTS" id="PR00081">
    <property type="entry name" value="GDHRDH"/>
</dbReference>
<keyword evidence="4" id="KW-1185">Reference proteome</keyword>
<comment type="similarity">
    <text evidence="1">Belongs to the short-chain dehydrogenases/reductases (SDR) family.</text>
</comment>